<keyword evidence="5 6" id="KW-0472">Membrane</keyword>
<feature type="transmembrane region" description="Helical" evidence="6">
    <location>
        <begin position="124"/>
        <end position="145"/>
    </location>
</feature>
<dbReference type="AlphaFoldDB" id="A0A8H7XZU5"/>
<comment type="subcellular location">
    <subcellularLocation>
        <location evidence="1">Membrane</location>
        <topology evidence="1">Multi-pass membrane protein</topology>
    </subcellularLocation>
</comment>
<feature type="transmembrane region" description="Helical" evidence="6">
    <location>
        <begin position="386"/>
        <end position="407"/>
    </location>
</feature>
<feature type="transmembrane region" description="Helical" evidence="6">
    <location>
        <begin position="284"/>
        <end position="308"/>
    </location>
</feature>
<feature type="transmembrane region" description="Helical" evidence="6">
    <location>
        <begin position="348"/>
        <end position="366"/>
    </location>
</feature>
<evidence type="ECO:0000256" key="6">
    <source>
        <dbReference type="SAM" id="Phobius"/>
    </source>
</evidence>
<dbReference type="InterPro" id="IPR036259">
    <property type="entry name" value="MFS_trans_sf"/>
</dbReference>
<dbReference type="GO" id="GO:0016020">
    <property type="term" value="C:membrane"/>
    <property type="evidence" value="ECO:0007669"/>
    <property type="project" value="UniProtKB-SubCell"/>
</dbReference>
<dbReference type="OrthoDB" id="6133115at2759"/>
<comment type="caution">
    <text evidence="8">The sequence shown here is derived from an EMBL/GenBank/DDBJ whole genome shotgun (WGS) entry which is preliminary data.</text>
</comment>
<evidence type="ECO:0000256" key="3">
    <source>
        <dbReference type="ARBA" id="ARBA00022692"/>
    </source>
</evidence>
<dbReference type="PANTHER" id="PTHR48022">
    <property type="entry name" value="PLASTIDIC GLUCOSE TRANSPORTER 4"/>
    <property type="match status" value="1"/>
</dbReference>
<protein>
    <recommendedName>
        <fullName evidence="7">Major facilitator superfamily (MFS) profile domain-containing protein</fullName>
    </recommendedName>
</protein>
<keyword evidence="4 6" id="KW-1133">Transmembrane helix</keyword>
<gene>
    <name evidence="8" type="ORF">JR316_004554</name>
</gene>
<keyword evidence="3 6" id="KW-0812">Transmembrane</keyword>
<feature type="transmembrane region" description="Helical" evidence="6">
    <location>
        <begin position="446"/>
        <end position="468"/>
    </location>
</feature>
<dbReference type="SUPFAM" id="SSF103473">
    <property type="entry name" value="MFS general substrate transporter"/>
    <property type="match status" value="1"/>
</dbReference>
<organism evidence="8">
    <name type="scientific">Psilocybe cubensis</name>
    <name type="common">Psychedelic mushroom</name>
    <name type="synonym">Stropharia cubensis</name>
    <dbReference type="NCBI Taxonomy" id="181762"/>
    <lineage>
        <taxon>Eukaryota</taxon>
        <taxon>Fungi</taxon>
        <taxon>Dikarya</taxon>
        <taxon>Basidiomycota</taxon>
        <taxon>Agaricomycotina</taxon>
        <taxon>Agaricomycetes</taxon>
        <taxon>Agaricomycetidae</taxon>
        <taxon>Agaricales</taxon>
        <taxon>Agaricineae</taxon>
        <taxon>Strophariaceae</taxon>
        <taxon>Psilocybe</taxon>
    </lineage>
</organism>
<feature type="transmembrane region" description="Helical" evidence="6">
    <location>
        <begin position="157"/>
        <end position="180"/>
    </location>
</feature>
<dbReference type="EMBL" id="JAFIQS010000004">
    <property type="protein sequence ID" value="KAG5170167.1"/>
    <property type="molecule type" value="Genomic_DNA"/>
</dbReference>
<evidence type="ECO:0000256" key="2">
    <source>
        <dbReference type="ARBA" id="ARBA00010992"/>
    </source>
</evidence>
<sequence>MAPGGLGAIVDYIHQGPWYKTRGILVLNIFLLVPLLTSVINGLDSSLVNGLQISPDWQDYFGNPRGKTLGLLNSAQFLGNLVGLPFSPYVSDTYGRRVALFLGSMIMCAGVGLQAAAWSIAAFIGARFIIGFGLSFCTNAAPLLLIELAYPTHRGRITAMFNSCWYLGSIISAWVCFGAFDHANGSQWSWRVPTLAQALGPLIQIFSIWAMPESPRWLVSKGMESKAAAVLARYHAPTNDVYDQLVVFEMAQIRHAIRIEEEISKSTSYWSLFSSPGNRKRMRIILGIAVFSQWSGNGLVSYYINLILEGVGIMKTETKSIVNGCLQVFNFGAAMGAAMLVDYAGRRPLFLISTSGMLITFCIWTVTNALYNTVGDVNAAKATIPLIFVFFFFYDLAYTPMLVAYTLEILPFKVRAKGFAIMNLAMMAAIAFNQFVNPWALSAISWWYYVVYCGWLVFELVFIFFFAVETKGRTLEETAALFDGEERPNDLAVMGDAAANPTGNRRHSIIVIHPQGQDSYRERQTKVEEQYEMNRRYLDSDTSSISSKDVLRKASG</sequence>
<evidence type="ECO:0000313" key="8">
    <source>
        <dbReference type="EMBL" id="KAG5170167.1"/>
    </source>
</evidence>
<dbReference type="Gene3D" id="1.20.1250.20">
    <property type="entry name" value="MFS general substrate transporter like domains"/>
    <property type="match status" value="1"/>
</dbReference>
<reference evidence="8" key="1">
    <citation type="submission" date="2021-02" db="EMBL/GenBank/DDBJ databases">
        <title>Psilocybe cubensis genome.</title>
        <authorList>
            <person name="Mckernan K.J."/>
            <person name="Crawford S."/>
            <person name="Trippe A."/>
            <person name="Kane L.T."/>
            <person name="Mclaughlin S."/>
        </authorList>
    </citation>
    <scope>NUCLEOTIDE SEQUENCE [LARGE SCALE GENOMIC DNA]</scope>
    <source>
        <strain evidence="8">MGC-MH-2018</strain>
    </source>
</reference>
<accession>A0A8H7XZU5</accession>
<dbReference type="InterPro" id="IPR020846">
    <property type="entry name" value="MFS_dom"/>
</dbReference>
<evidence type="ECO:0000256" key="1">
    <source>
        <dbReference type="ARBA" id="ARBA00004141"/>
    </source>
</evidence>
<dbReference type="PROSITE" id="PS00216">
    <property type="entry name" value="SUGAR_TRANSPORT_1"/>
    <property type="match status" value="1"/>
</dbReference>
<dbReference type="GO" id="GO:0005351">
    <property type="term" value="F:carbohydrate:proton symporter activity"/>
    <property type="evidence" value="ECO:0007669"/>
    <property type="project" value="TreeGrafter"/>
</dbReference>
<feature type="transmembrane region" description="Helical" evidence="6">
    <location>
        <begin position="419"/>
        <end position="440"/>
    </location>
</feature>
<evidence type="ECO:0000256" key="5">
    <source>
        <dbReference type="ARBA" id="ARBA00023136"/>
    </source>
</evidence>
<dbReference type="InterPro" id="IPR005828">
    <property type="entry name" value="MFS_sugar_transport-like"/>
</dbReference>
<dbReference type="InterPro" id="IPR050360">
    <property type="entry name" value="MFS_Sugar_Transporters"/>
</dbReference>
<evidence type="ECO:0000256" key="4">
    <source>
        <dbReference type="ARBA" id="ARBA00022989"/>
    </source>
</evidence>
<feature type="transmembrane region" description="Helical" evidence="6">
    <location>
        <begin position="98"/>
        <end position="118"/>
    </location>
</feature>
<name>A0A8H7XZU5_PSICU</name>
<feature type="transmembrane region" description="Helical" evidence="6">
    <location>
        <begin position="68"/>
        <end position="86"/>
    </location>
</feature>
<dbReference type="PROSITE" id="PS50850">
    <property type="entry name" value="MFS"/>
    <property type="match status" value="1"/>
</dbReference>
<feature type="transmembrane region" description="Helical" evidence="6">
    <location>
        <begin position="24"/>
        <end position="48"/>
    </location>
</feature>
<dbReference type="InterPro" id="IPR005829">
    <property type="entry name" value="Sugar_transporter_CS"/>
</dbReference>
<evidence type="ECO:0000259" key="7">
    <source>
        <dbReference type="PROSITE" id="PS50850"/>
    </source>
</evidence>
<dbReference type="PANTHER" id="PTHR48022:SF64">
    <property type="entry name" value="MAJOR FACILITATOR SUPERFAMILY (MFS) PROFILE DOMAIN-CONTAINING PROTEIN"/>
    <property type="match status" value="1"/>
</dbReference>
<feature type="domain" description="Major facilitator superfamily (MFS) profile" evidence="7">
    <location>
        <begin position="30"/>
        <end position="471"/>
    </location>
</feature>
<dbReference type="FunFam" id="1.20.1250.20:FF:000117">
    <property type="entry name" value="MFS hexose transporter"/>
    <property type="match status" value="1"/>
</dbReference>
<proteinExistence type="inferred from homology"/>
<dbReference type="Pfam" id="PF00083">
    <property type="entry name" value="Sugar_tr"/>
    <property type="match status" value="1"/>
</dbReference>
<comment type="similarity">
    <text evidence="2">Belongs to the major facilitator superfamily. Sugar transporter (TC 2.A.1.1) family.</text>
</comment>